<dbReference type="EMBL" id="BLAG01000005">
    <property type="protein sequence ID" value="GES28782.1"/>
    <property type="molecule type" value="Genomic_DNA"/>
</dbReference>
<evidence type="ECO:0000313" key="1">
    <source>
        <dbReference type="EMBL" id="GES28782.1"/>
    </source>
</evidence>
<gene>
    <name evidence="1" type="ORF">San01_12690</name>
</gene>
<proteinExistence type="predicted"/>
<name>A0A5J4L983_9ACTN</name>
<dbReference type="InterPro" id="IPR036412">
    <property type="entry name" value="HAD-like_sf"/>
</dbReference>
<comment type="caution">
    <text evidence="1">The sequence shown here is derived from an EMBL/GenBank/DDBJ whole genome shotgun (WGS) entry which is preliminary data.</text>
</comment>
<protein>
    <recommendedName>
        <fullName evidence="3">Haloacid dehalogenase-like hydrolase</fullName>
    </recommendedName>
</protein>
<dbReference type="RefSeq" id="WP_341867889.1">
    <property type="nucleotide sequence ID" value="NZ_MUAY01000255.1"/>
</dbReference>
<organism evidence="1 2">
    <name type="scientific">Streptomyces angustmyceticus</name>
    <dbReference type="NCBI Taxonomy" id="285578"/>
    <lineage>
        <taxon>Bacteria</taxon>
        <taxon>Bacillati</taxon>
        <taxon>Actinomycetota</taxon>
        <taxon>Actinomycetes</taxon>
        <taxon>Kitasatosporales</taxon>
        <taxon>Streptomycetaceae</taxon>
        <taxon>Streptomyces</taxon>
    </lineage>
</organism>
<accession>A0A5J4L983</accession>
<dbReference type="Proteomes" id="UP000325598">
    <property type="component" value="Unassembled WGS sequence"/>
</dbReference>
<evidence type="ECO:0008006" key="3">
    <source>
        <dbReference type="Google" id="ProtNLM"/>
    </source>
</evidence>
<evidence type="ECO:0000313" key="2">
    <source>
        <dbReference type="Proteomes" id="UP000325598"/>
    </source>
</evidence>
<keyword evidence="2" id="KW-1185">Reference proteome</keyword>
<dbReference type="SUPFAM" id="SSF56784">
    <property type="entry name" value="HAD-like"/>
    <property type="match status" value="1"/>
</dbReference>
<dbReference type="Gene3D" id="3.40.50.1000">
    <property type="entry name" value="HAD superfamily/HAD-like"/>
    <property type="match status" value="1"/>
</dbReference>
<dbReference type="AlphaFoldDB" id="A0A5J4L983"/>
<reference evidence="1 2" key="1">
    <citation type="submission" date="2019-10" db="EMBL/GenBank/DDBJ databases">
        <title>Whole genome shotgun sequence of Streptomyces angustmyceticus NBRC 3934.</title>
        <authorList>
            <person name="Hosoyama A."/>
            <person name="Ichikawa N."/>
            <person name="Kimura A."/>
            <person name="Kitahashi Y."/>
            <person name="Komaki H."/>
            <person name="Uohara A."/>
        </authorList>
    </citation>
    <scope>NUCLEOTIDE SEQUENCE [LARGE SCALE GENOMIC DNA]</scope>
    <source>
        <strain evidence="1 2">NBRC 3934</strain>
    </source>
</reference>
<dbReference type="InterPro" id="IPR023214">
    <property type="entry name" value="HAD_sf"/>
</dbReference>
<sequence length="229" mass="25795">MLSRLRLAAVNIDGVVLNDTFSPVIHRFLVSRGCAYTAEVERSIFSQPRSVAGRILAQAIDEPVTPEDALDLYFRERAHYLETHPVRLNGGAVELLERLRGLGLQIICYGGLAKDHFDEFLRAYADLFDNPGYICTDTFRPGIQEIITEYFGFTYDEAVFIDDVANVGLAAKELNVPFIGHPTNFEYSFQPRLMREIGVRHVVESLHAVDEGLLHRVDREAALGSVWRA</sequence>